<reference evidence="9" key="1">
    <citation type="submission" date="2025-08" db="UniProtKB">
        <authorList>
            <consortium name="Ensembl"/>
        </authorList>
    </citation>
    <scope>IDENTIFICATION</scope>
</reference>
<dbReference type="SMART" id="SM00339">
    <property type="entry name" value="FH"/>
    <property type="match status" value="1"/>
</dbReference>
<dbReference type="GO" id="GO:0000981">
    <property type="term" value="F:DNA-binding transcription factor activity, RNA polymerase II-specific"/>
    <property type="evidence" value="ECO:0007669"/>
    <property type="project" value="TreeGrafter"/>
</dbReference>
<dbReference type="SUPFAM" id="SSF46785">
    <property type="entry name" value="Winged helix' DNA-binding domain"/>
    <property type="match status" value="1"/>
</dbReference>
<dbReference type="GO" id="GO:0005634">
    <property type="term" value="C:nucleus"/>
    <property type="evidence" value="ECO:0007669"/>
    <property type="project" value="UniProtKB-SubCell"/>
</dbReference>
<dbReference type="InterPro" id="IPR047514">
    <property type="entry name" value="FH_FOXL1"/>
</dbReference>
<dbReference type="PRINTS" id="PR00053">
    <property type="entry name" value="FORKHEAD"/>
</dbReference>
<dbReference type="FunFam" id="1.10.10.10:FF:000016">
    <property type="entry name" value="Forkhead box protein I1"/>
    <property type="match status" value="1"/>
</dbReference>
<dbReference type="CDD" id="cd20027">
    <property type="entry name" value="FH_FOXL1"/>
    <property type="match status" value="1"/>
</dbReference>
<dbReference type="InterPro" id="IPR001766">
    <property type="entry name" value="Fork_head_dom"/>
</dbReference>
<evidence type="ECO:0000256" key="7">
    <source>
        <dbReference type="SAM" id="MobiDB-lite"/>
    </source>
</evidence>
<evidence type="ECO:0000256" key="1">
    <source>
        <dbReference type="ARBA" id="ARBA00004123"/>
    </source>
</evidence>
<dbReference type="GO" id="GO:0030154">
    <property type="term" value="P:cell differentiation"/>
    <property type="evidence" value="ECO:0007669"/>
    <property type="project" value="TreeGrafter"/>
</dbReference>
<feature type="region of interest" description="Disordered" evidence="7">
    <location>
        <begin position="143"/>
        <end position="174"/>
    </location>
</feature>
<dbReference type="PROSITE" id="PS50039">
    <property type="entry name" value="FORK_HEAD_3"/>
    <property type="match status" value="1"/>
</dbReference>
<feature type="DNA-binding region" description="Fork-head" evidence="6">
    <location>
        <begin position="48"/>
        <end position="142"/>
    </location>
</feature>
<dbReference type="OMA" id="NSHCYAS"/>
<dbReference type="InterPro" id="IPR050211">
    <property type="entry name" value="FOX_domain-containing"/>
</dbReference>
<comment type="subcellular location">
    <subcellularLocation>
        <location evidence="1 6">Nucleus</location>
    </subcellularLocation>
</comment>
<dbReference type="GeneTree" id="ENSGT00940000162251"/>
<dbReference type="Proteomes" id="UP000694388">
    <property type="component" value="Unplaced"/>
</dbReference>
<evidence type="ECO:0000256" key="6">
    <source>
        <dbReference type="PROSITE-ProRule" id="PRU00089"/>
    </source>
</evidence>
<dbReference type="InterPro" id="IPR036388">
    <property type="entry name" value="WH-like_DNA-bd_sf"/>
</dbReference>
<proteinExistence type="predicted"/>
<dbReference type="PROSITE" id="PS00657">
    <property type="entry name" value="FORK_HEAD_1"/>
    <property type="match status" value="1"/>
</dbReference>
<dbReference type="InterPro" id="IPR018122">
    <property type="entry name" value="TF_fork_head_CS_1"/>
</dbReference>
<name>A0A8C4QJF2_EPTBU</name>
<dbReference type="PANTHER" id="PTHR11829">
    <property type="entry name" value="FORKHEAD BOX PROTEIN"/>
    <property type="match status" value="1"/>
</dbReference>
<dbReference type="AlphaFoldDB" id="A0A8C4QJF2"/>
<keyword evidence="2" id="KW-0805">Transcription regulation</keyword>
<evidence type="ECO:0000256" key="3">
    <source>
        <dbReference type="ARBA" id="ARBA00023125"/>
    </source>
</evidence>
<keyword evidence="10" id="KW-1185">Reference proteome</keyword>
<dbReference type="GO" id="GO:0009653">
    <property type="term" value="P:anatomical structure morphogenesis"/>
    <property type="evidence" value="ECO:0007669"/>
    <property type="project" value="TreeGrafter"/>
</dbReference>
<evidence type="ECO:0000259" key="8">
    <source>
        <dbReference type="PROSITE" id="PS50039"/>
    </source>
</evidence>
<keyword evidence="3 6" id="KW-0238">DNA-binding</keyword>
<evidence type="ECO:0000256" key="2">
    <source>
        <dbReference type="ARBA" id="ARBA00023015"/>
    </source>
</evidence>
<reference evidence="9" key="2">
    <citation type="submission" date="2025-09" db="UniProtKB">
        <authorList>
            <consortium name="Ensembl"/>
        </authorList>
    </citation>
    <scope>IDENTIFICATION</scope>
</reference>
<evidence type="ECO:0000313" key="9">
    <source>
        <dbReference type="Ensembl" id="ENSEBUP00000015824.1"/>
    </source>
</evidence>
<accession>A0A8C4QJF2</accession>
<dbReference type="Pfam" id="PF00250">
    <property type="entry name" value="Forkhead"/>
    <property type="match status" value="1"/>
</dbReference>
<evidence type="ECO:0000256" key="5">
    <source>
        <dbReference type="ARBA" id="ARBA00023242"/>
    </source>
</evidence>
<sequence>MASTFFYPGSSLQADTFRAHHPSTFLCFPPALLSAGATTPGCQNEAQKPPYSYIALISMAIESAPERRISLRGIYRFIMEHFPYYRENCQGWQNSIRHNLSLNDCFVKVPREHDRPGKGSYWTLDPHCTDMFEHGNYRRRKRRGLQQSNSHCYASQSATTTAVPSPLSTRPAPHPPSPTLLFTPFVLMFLPARNVSHTMRGFDRPLHLFFLFLGGGKGGRRTNSPMLRVR</sequence>
<feature type="domain" description="Fork-head" evidence="8">
    <location>
        <begin position="48"/>
        <end position="142"/>
    </location>
</feature>
<keyword evidence="4" id="KW-0804">Transcription</keyword>
<evidence type="ECO:0000313" key="10">
    <source>
        <dbReference type="Proteomes" id="UP000694388"/>
    </source>
</evidence>
<dbReference type="GO" id="GO:0000978">
    <property type="term" value="F:RNA polymerase II cis-regulatory region sequence-specific DNA binding"/>
    <property type="evidence" value="ECO:0007669"/>
    <property type="project" value="TreeGrafter"/>
</dbReference>
<dbReference type="PROSITE" id="PS00658">
    <property type="entry name" value="FORK_HEAD_2"/>
    <property type="match status" value="1"/>
</dbReference>
<dbReference type="InterPro" id="IPR030456">
    <property type="entry name" value="TF_fork_head_CS_2"/>
</dbReference>
<feature type="compositionally biased region" description="Polar residues" evidence="7">
    <location>
        <begin position="145"/>
        <end position="168"/>
    </location>
</feature>
<dbReference type="Gene3D" id="1.10.10.10">
    <property type="entry name" value="Winged helix-like DNA-binding domain superfamily/Winged helix DNA-binding domain"/>
    <property type="match status" value="1"/>
</dbReference>
<dbReference type="Ensembl" id="ENSEBUT00000016400.1">
    <property type="protein sequence ID" value="ENSEBUP00000015824.1"/>
    <property type="gene ID" value="ENSEBUG00000009957.1"/>
</dbReference>
<protein>
    <submittedName>
        <fullName evidence="9">Forkhead box L1</fullName>
    </submittedName>
</protein>
<organism evidence="9 10">
    <name type="scientific">Eptatretus burgeri</name>
    <name type="common">Inshore hagfish</name>
    <dbReference type="NCBI Taxonomy" id="7764"/>
    <lineage>
        <taxon>Eukaryota</taxon>
        <taxon>Metazoa</taxon>
        <taxon>Chordata</taxon>
        <taxon>Craniata</taxon>
        <taxon>Vertebrata</taxon>
        <taxon>Cyclostomata</taxon>
        <taxon>Myxini</taxon>
        <taxon>Myxiniformes</taxon>
        <taxon>Myxinidae</taxon>
        <taxon>Eptatretinae</taxon>
        <taxon>Eptatretus</taxon>
    </lineage>
</organism>
<dbReference type="PANTHER" id="PTHR11829:SF388">
    <property type="entry name" value="FORK HEAD DOMAIN-CONTAINING PROTEIN L1-RELATED"/>
    <property type="match status" value="1"/>
</dbReference>
<evidence type="ECO:0000256" key="4">
    <source>
        <dbReference type="ARBA" id="ARBA00023163"/>
    </source>
</evidence>
<keyword evidence="5 6" id="KW-0539">Nucleus</keyword>
<dbReference type="InterPro" id="IPR036390">
    <property type="entry name" value="WH_DNA-bd_sf"/>
</dbReference>